<evidence type="ECO:0000313" key="2">
    <source>
        <dbReference type="EMBL" id="QPB08138.1"/>
    </source>
</evidence>
<reference evidence="2" key="1">
    <citation type="submission" date="2020-10" db="EMBL/GenBank/DDBJ databases">
        <title>The Isolation and Genome Sequence of a Novel Cyanophage S-H9-1 from the Yellow Sea, China.</title>
        <authorList>
            <person name="Jiang T."/>
        </authorList>
    </citation>
    <scope>NUCLEOTIDE SEQUENCE</scope>
</reference>
<sequence>MRIKIYTSPGCHYCTQAKKLFERAGIQAWEEVVCRSSDELKSYYPKANSYPWIIIDGEEIGGLVDTAKLFLQQGLVSSKKSERS</sequence>
<accession>A0A873WDS5</accession>
<dbReference type="KEGG" id="vg:77945737"/>
<feature type="domain" description="Glutaredoxin" evidence="1">
    <location>
        <begin position="3"/>
        <end position="60"/>
    </location>
</feature>
<dbReference type="Proteomes" id="UP000663288">
    <property type="component" value="Segment"/>
</dbReference>
<keyword evidence="3" id="KW-1185">Reference proteome</keyword>
<evidence type="ECO:0000313" key="3">
    <source>
        <dbReference type="Proteomes" id="UP000663288"/>
    </source>
</evidence>
<dbReference type="SUPFAM" id="SSF52833">
    <property type="entry name" value="Thioredoxin-like"/>
    <property type="match status" value="1"/>
</dbReference>
<dbReference type="InterPro" id="IPR036249">
    <property type="entry name" value="Thioredoxin-like_sf"/>
</dbReference>
<evidence type="ECO:0000259" key="1">
    <source>
        <dbReference type="Pfam" id="PF00462"/>
    </source>
</evidence>
<proteinExistence type="predicted"/>
<name>A0A873WDS5_9CAUD</name>
<protein>
    <submittedName>
        <fullName evidence="2">Glutaredoxin</fullName>
    </submittedName>
</protein>
<dbReference type="EMBL" id="MW117966">
    <property type="protein sequence ID" value="QPB08138.1"/>
    <property type="molecule type" value="Genomic_DNA"/>
</dbReference>
<dbReference type="GeneID" id="77945737"/>
<dbReference type="RefSeq" id="YP_010669554.1">
    <property type="nucleotide sequence ID" value="NC_070961.1"/>
</dbReference>
<dbReference type="InterPro" id="IPR002109">
    <property type="entry name" value="Glutaredoxin"/>
</dbReference>
<dbReference type="Gene3D" id="3.40.30.10">
    <property type="entry name" value="Glutaredoxin"/>
    <property type="match status" value="1"/>
</dbReference>
<dbReference type="Pfam" id="PF00462">
    <property type="entry name" value="Glutaredoxin"/>
    <property type="match status" value="1"/>
</dbReference>
<dbReference type="PROSITE" id="PS51354">
    <property type="entry name" value="GLUTAREDOXIN_2"/>
    <property type="match status" value="1"/>
</dbReference>
<organism evidence="2 3">
    <name type="scientific">Synechococcus phage S-H9-1</name>
    <dbReference type="NCBI Taxonomy" id="2783674"/>
    <lineage>
        <taxon>Viruses</taxon>
        <taxon>Duplodnaviria</taxon>
        <taxon>Heunggongvirae</taxon>
        <taxon>Uroviricota</taxon>
        <taxon>Caudoviricetes</taxon>
        <taxon>Pantevenvirales</taxon>
        <taxon>Kyanoviridae</taxon>
        <taxon>Scyllavirus</taxon>
        <taxon>Scyllavirus aitchnine</taxon>
    </lineage>
</organism>